<keyword evidence="2 5" id="KW-0238">DNA-binding</keyword>
<proteinExistence type="predicted"/>
<dbReference type="Gene3D" id="1.10.260.40">
    <property type="entry name" value="lambda repressor-like DNA-binding domains"/>
    <property type="match status" value="1"/>
</dbReference>
<organism evidence="5 6">
    <name type="scientific">Paenibacillus alginolyticus</name>
    <dbReference type="NCBI Taxonomy" id="59839"/>
    <lineage>
        <taxon>Bacteria</taxon>
        <taxon>Bacillati</taxon>
        <taxon>Bacillota</taxon>
        <taxon>Bacilli</taxon>
        <taxon>Bacillales</taxon>
        <taxon>Paenibacillaceae</taxon>
        <taxon>Paenibacillus</taxon>
    </lineage>
</organism>
<dbReference type="PANTHER" id="PTHR30146:SF149">
    <property type="entry name" value="HTH-TYPE TRANSCRIPTIONAL REGULATOR EBGR"/>
    <property type="match status" value="1"/>
</dbReference>
<name>A0ABT4GBV6_9BACL</name>
<keyword evidence="3" id="KW-0804">Transcription</keyword>
<dbReference type="SUPFAM" id="SSF53822">
    <property type="entry name" value="Periplasmic binding protein-like I"/>
    <property type="match status" value="1"/>
</dbReference>
<keyword evidence="6" id="KW-1185">Reference proteome</keyword>
<dbReference type="InterPro" id="IPR010982">
    <property type="entry name" value="Lambda_DNA-bd_dom_sf"/>
</dbReference>
<sequence length="345" mass="39009">MIKIATIKDIARIAKVSSAAVSRVLNNDTTFSVPEETRQRIMETAGKLNYRRNERKQKTEPNDMKQLKFGLLIWCSEQMEYSDPFYLSIRQGIEKECIKYGINISRVFRFMDESNTNIDAHQLDGLFLIGKVDIDIINKSTRTPNIVSIDYVLSDEFDSVMFDLPKATRQALDHLLQLGHRKIGYMGGISYIRTSEGKVFNTDARQKEFEVMMKELNLFNPNYVFVGDWRAEVGYELMKQALEAEDVPTAFVIGSDPMAIAALKAVSESDYKVPDDIAIVSIDDIHLASFVTPPITSIKVYMEEMGETAVKLMVDRLRGRGLPLHVTIPTKLMVRKSCGANTADA</sequence>
<dbReference type="Gene3D" id="3.40.50.2300">
    <property type="match status" value="2"/>
</dbReference>
<dbReference type="PROSITE" id="PS50932">
    <property type="entry name" value="HTH_LACI_2"/>
    <property type="match status" value="1"/>
</dbReference>
<keyword evidence="1" id="KW-0805">Transcription regulation</keyword>
<evidence type="ECO:0000256" key="1">
    <source>
        <dbReference type="ARBA" id="ARBA00023015"/>
    </source>
</evidence>
<reference evidence="5 6" key="1">
    <citation type="submission" date="2022-05" db="EMBL/GenBank/DDBJ databases">
        <title>Genome Sequencing of Bee-Associated Microbes.</title>
        <authorList>
            <person name="Dunlap C."/>
        </authorList>
    </citation>
    <scope>NUCLEOTIDE SEQUENCE [LARGE SCALE GENOMIC DNA]</scope>
    <source>
        <strain evidence="5 6">NRRL B-14421</strain>
    </source>
</reference>
<evidence type="ECO:0000256" key="2">
    <source>
        <dbReference type="ARBA" id="ARBA00023125"/>
    </source>
</evidence>
<evidence type="ECO:0000256" key="3">
    <source>
        <dbReference type="ARBA" id="ARBA00023163"/>
    </source>
</evidence>
<dbReference type="RefSeq" id="WP_051253119.1">
    <property type="nucleotide sequence ID" value="NZ_JAMDMW010000047.1"/>
</dbReference>
<dbReference type="CDD" id="cd01544">
    <property type="entry name" value="PBP1_GalR"/>
    <property type="match status" value="1"/>
</dbReference>
<feature type="domain" description="HTH lacI-type" evidence="4">
    <location>
        <begin position="5"/>
        <end position="53"/>
    </location>
</feature>
<gene>
    <name evidence="5" type="ORF">M5X19_11975</name>
</gene>
<evidence type="ECO:0000259" key="4">
    <source>
        <dbReference type="PROSITE" id="PS50932"/>
    </source>
</evidence>
<comment type="caution">
    <text evidence="5">The sequence shown here is derived from an EMBL/GenBank/DDBJ whole genome shotgun (WGS) entry which is preliminary data.</text>
</comment>
<dbReference type="Pfam" id="PF00356">
    <property type="entry name" value="LacI"/>
    <property type="match status" value="1"/>
</dbReference>
<dbReference type="InterPro" id="IPR000843">
    <property type="entry name" value="HTH_LacI"/>
</dbReference>
<dbReference type="PROSITE" id="PS00356">
    <property type="entry name" value="HTH_LACI_1"/>
    <property type="match status" value="1"/>
</dbReference>
<accession>A0ABT4GBV6</accession>
<evidence type="ECO:0000313" key="5">
    <source>
        <dbReference type="EMBL" id="MCY9693609.1"/>
    </source>
</evidence>
<dbReference type="InterPro" id="IPR028082">
    <property type="entry name" value="Peripla_BP_I"/>
</dbReference>
<dbReference type="GO" id="GO:0003677">
    <property type="term" value="F:DNA binding"/>
    <property type="evidence" value="ECO:0007669"/>
    <property type="project" value="UniProtKB-KW"/>
</dbReference>
<dbReference type="CDD" id="cd01392">
    <property type="entry name" value="HTH_LacI"/>
    <property type="match status" value="1"/>
</dbReference>
<dbReference type="Proteomes" id="UP001527099">
    <property type="component" value="Unassembled WGS sequence"/>
</dbReference>
<dbReference type="SMART" id="SM00354">
    <property type="entry name" value="HTH_LACI"/>
    <property type="match status" value="1"/>
</dbReference>
<protein>
    <submittedName>
        <fullName evidence="5">LacI family DNA-binding transcriptional regulator</fullName>
    </submittedName>
</protein>
<dbReference type="Pfam" id="PF13377">
    <property type="entry name" value="Peripla_BP_3"/>
    <property type="match status" value="1"/>
</dbReference>
<dbReference type="EMBL" id="JAMDMX010000037">
    <property type="protein sequence ID" value="MCY9693609.1"/>
    <property type="molecule type" value="Genomic_DNA"/>
</dbReference>
<dbReference type="InterPro" id="IPR046335">
    <property type="entry name" value="LacI/GalR-like_sensor"/>
</dbReference>
<dbReference type="PANTHER" id="PTHR30146">
    <property type="entry name" value="LACI-RELATED TRANSCRIPTIONAL REPRESSOR"/>
    <property type="match status" value="1"/>
</dbReference>
<evidence type="ECO:0000313" key="6">
    <source>
        <dbReference type="Proteomes" id="UP001527099"/>
    </source>
</evidence>
<dbReference type="SUPFAM" id="SSF47413">
    <property type="entry name" value="lambda repressor-like DNA-binding domains"/>
    <property type="match status" value="1"/>
</dbReference>